<dbReference type="PANTHER" id="PTHR34069:SF2">
    <property type="entry name" value="BETA-KETOACYL-[ACYL-CARRIER-PROTEIN] SYNTHASE III"/>
    <property type="match status" value="1"/>
</dbReference>
<evidence type="ECO:0000256" key="2">
    <source>
        <dbReference type="ARBA" id="ARBA00023315"/>
    </source>
</evidence>
<protein>
    <submittedName>
        <fullName evidence="4">3-oxoacyl-ACP synthase</fullName>
    </submittedName>
</protein>
<evidence type="ECO:0000256" key="1">
    <source>
        <dbReference type="ARBA" id="ARBA00022679"/>
    </source>
</evidence>
<organism evidence="4 5">
    <name type="scientific">Microbispora oryzae</name>
    <dbReference type="NCBI Taxonomy" id="2806554"/>
    <lineage>
        <taxon>Bacteria</taxon>
        <taxon>Bacillati</taxon>
        <taxon>Actinomycetota</taxon>
        <taxon>Actinomycetes</taxon>
        <taxon>Streptosporangiales</taxon>
        <taxon>Streptosporangiaceae</taxon>
        <taxon>Microbispora</taxon>
    </lineage>
</organism>
<proteinExistence type="predicted"/>
<dbReference type="Gene3D" id="3.40.47.10">
    <property type="match status" value="2"/>
</dbReference>
<dbReference type="GO" id="GO:0044550">
    <property type="term" value="P:secondary metabolite biosynthetic process"/>
    <property type="evidence" value="ECO:0007669"/>
    <property type="project" value="TreeGrafter"/>
</dbReference>
<dbReference type="RefSeq" id="WP_210154026.1">
    <property type="nucleotide sequence ID" value="NZ_JAFCNB010000001.1"/>
</dbReference>
<keyword evidence="1" id="KW-0808">Transferase</keyword>
<accession>A0A940WDU6</accession>
<dbReference type="Pfam" id="PF08541">
    <property type="entry name" value="ACP_syn_III_C"/>
    <property type="match status" value="1"/>
</dbReference>
<comment type="caution">
    <text evidence="4">The sequence shown here is derived from an EMBL/GenBank/DDBJ whole genome shotgun (WGS) entry which is preliminary data.</text>
</comment>
<dbReference type="InterPro" id="IPR016039">
    <property type="entry name" value="Thiolase-like"/>
</dbReference>
<dbReference type="SUPFAM" id="SSF53901">
    <property type="entry name" value="Thiolase-like"/>
    <property type="match status" value="1"/>
</dbReference>
<dbReference type="PANTHER" id="PTHR34069">
    <property type="entry name" value="3-OXOACYL-[ACYL-CARRIER-PROTEIN] SYNTHASE 3"/>
    <property type="match status" value="1"/>
</dbReference>
<evidence type="ECO:0000259" key="3">
    <source>
        <dbReference type="Pfam" id="PF08541"/>
    </source>
</evidence>
<keyword evidence="5" id="KW-1185">Reference proteome</keyword>
<dbReference type="EMBL" id="JAFCNB010000001">
    <property type="protein sequence ID" value="MBP2702773.1"/>
    <property type="molecule type" value="Genomic_DNA"/>
</dbReference>
<dbReference type="AlphaFoldDB" id="A0A940WDU6"/>
<gene>
    <name evidence="4" type="ORF">JOL79_03020</name>
</gene>
<evidence type="ECO:0000313" key="4">
    <source>
        <dbReference type="EMBL" id="MBP2702773.1"/>
    </source>
</evidence>
<name>A0A940WDU6_9ACTN</name>
<sequence length="310" mass="33589">MTTLEAVATYLPSRSVPIRSIADELGLDNAQVRVFERFYGLSHILREPDGTVADLMLAAAGKMEELRGREHRIRYVIQARTMPVVAPYPVNPVHDVRRILGLDHAEAFAVFHHACASGLLAVELSGRLLEADGDPDALALVFTGEKTFTPAARTVPGTAVNGEASAAVLVGLGGSRDRVLSYATRTYGRFNAGLSLADAELGEFQQIYPDALAEVMLAAVDRAGLTLKDVDLVLPHNVNRVSWVRLCKLIGLPLDRVFLDNIPVTGHCFCADPFLNYRSARDLGRLNPGDRYLMAAVGLGATFSAMVLEH</sequence>
<dbReference type="InterPro" id="IPR013747">
    <property type="entry name" value="ACP_syn_III_C"/>
</dbReference>
<feature type="domain" description="Beta-ketoacyl-[acyl-carrier-protein] synthase III C-terminal" evidence="3">
    <location>
        <begin position="221"/>
        <end position="309"/>
    </location>
</feature>
<dbReference type="GO" id="GO:0016746">
    <property type="term" value="F:acyltransferase activity"/>
    <property type="evidence" value="ECO:0007669"/>
    <property type="project" value="UniProtKB-KW"/>
</dbReference>
<reference evidence="4" key="1">
    <citation type="submission" date="2021-02" db="EMBL/GenBank/DDBJ databases">
        <title>Draft genome sequence of Microbispora sp. RL4-1S isolated from rice leaves in Thailand.</title>
        <authorList>
            <person name="Muangham S."/>
            <person name="Duangmal K."/>
        </authorList>
    </citation>
    <scope>NUCLEOTIDE SEQUENCE</scope>
    <source>
        <strain evidence="4">RL4-1S</strain>
    </source>
</reference>
<dbReference type="Proteomes" id="UP000674234">
    <property type="component" value="Unassembled WGS sequence"/>
</dbReference>
<keyword evidence="2" id="KW-0012">Acyltransferase</keyword>
<evidence type="ECO:0000313" key="5">
    <source>
        <dbReference type="Proteomes" id="UP000674234"/>
    </source>
</evidence>